<keyword evidence="6" id="KW-1185">Reference proteome</keyword>
<evidence type="ECO:0000313" key="6">
    <source>
        <dbReference type="Proteomes" id="UP001152888"/>
    </source>
</evidence>
<feature type="signal peptide" evidence="3">
    <location>
        <begin position="1"/>
        <end position="17"/>
    </location>
</feature>
<evidence type="ECO:0000259" key="4">
    <source>
        <dbReference type="PROSITE" id="PS01180"/>
    </source>
</evidence>
<dbReference type="Pfam" id="PF26080">
    <property type="entry name" value="CUB_animal"/>
    <property type="match status" value="1"/>
</dbReference>
<organism evidence="5 6">
    <name type="scientific">Acanthoscelides obtectus</name>
    <name type="common">Bean weevil</name>
    <name type="synonym">Bruchus obtectus</name>
    <dbReference type="NCBI Taxonomy" id="200917"/>
    <lineage>
        <taxon>Eukaryota</taxon>
        <taxon>Metazoa</taxon>
        <taxon>Ecdysozoa</taxon>
        <taxon>Arthropoda</taxon>
        <taxon>Hexapoda</taxon>
        <taxon>Insecta</taxon>
        <taxon>Pterygota</taxon>
        <taxon>Neoptera</taxon>
        <taxon>Endopterygota</taxon>
        <taxon>Coleoptera</taxon>
        <taxon>Polyphaga</taxon>
        <taxon>Cucujiformia</taxon>
        <taxon>Chrysomeloidea</taxon>
        <taxon>Chrysomelidae</taxon>
        <taxon>Bruchinae</taxon>
        <taxon>Bruchini</taxon>
        <taxon>Acanthoscelides</taxon>
    </lineage>
</organism>
<proteinExistence type="predicted"/>
<gene>
    <name evidence="5" type="ORF">ACAOBT_LOCUS5024</name>
</gene>
<dbReference type="AlphaFoldDB" id="A0A9P0K3Y6"/>
<name>A0A9P0K3Y6_ACAOB</name>
<keyword evidence="1" id="KW-1015">Disulfide bond</keyword>
<dbReference type="OrthoDB" id="6479909at2759"/>
<dbReference type="InterPro" id="IPR000859">
    <property type="entry name" value="CUB_dom"/>
</dbReference>
<dbReference type="EMBL" id="CAKOFQ010006705">
    <property type="protein sequence ID" value="CAH1963132.1"/>
    <property type="molecule type" value="Genomic_DNA"/>
</dbReference>
<dbReference type="PANTHER" id="PTHR33236">
    <property type="entry name" value="INTRAFLAGELLAR TRANSPORT PROTEIN 122 FAMILY PROTEIN-RELATED"/>
    <property type="match status" value="1"/>
</dbReference>
<comment type="caution">
    <text evidence="2">Lacks conserved residue(s) required for the propagation of feature annotation.</text>
</comment>
<protein>
    <recommendedName>
        <fullName evidence="4">CUB domain-containing protein</fullName>
    </recommendedName>
</protein>
<comment type="caution">
    <text evidence="5">The sequence shown here is derived from an EMBL/GenBank/DDBJ whole genome shotgun (WGS) entry which is preliminary data.</text>
</comment>
<dbReference type="Proteomes" id="UP001152888">
    <property type="component" value="Unassembled WGS sequence"/>
</dbReference>
<feature type="domain" description="CUB" evidence="4">
    <location>
        <begin position="307"/>
        <end position="478"/>
    </location>
</feature>
<evidence type="ECO:0000256" key="2">
    <source>
        <dbReference type="PROSITE-ProRule" id="PRU00059"/>
    </source>
</evidence>
<reference evidence="5" key="1">
    <citation type="submission" date="2022-03" db="EMBL/GenBank/DDBJ databases">
        <authorList>
            <person name="Sayadi A."/>
        </authorList>
    </citation>
    <scope>NUCLEOTIDE SEQUENCE</scope>
</reference>
<evidence type="ECO:0000256" key="3">
    <source>
        <dbReference type="SAM" id="SignalP"/>
    </source>
</evidence>
<accession>A0A9P0K3Y6</accession>
<evidence type="ECO:0000313" key="5">
    <source>
        <dbReference type="EMBL" id="CAH1963132.1"/>
    </source>
</evidence>
<sequence length="638" mass="71675">MHCKLFFILSLRMVVFCERFYSVAEEDSDEEGYVEIEDRSVQAHPEIYDVSREPRFIPEDKVSSESLEQGASLDRIDFHYPQVEFLTKNDYLESEYGKIVTPQKDELVLVQSQIIEPPGEEGYYGNTIPKRKYDKVNKTHWYYYPTQLSYVQTSSKPSKYEELEVITVTPENNSLEGTKRRIGALLKRYLVKLYKKKYNSTIDTSPSPTLASPKLGQAAEPSIDPPKTKYIDGSLWNFKNKTLTKIKKIFSLFTIVKFNNTQCNVTYNGYSYLGVCYTAGECQRLGGTSVGTCAAGYGVCCIFRGSCGGSASQNCSYFESPNYPDYYPSGNMVIIPTTQPPPATTSNPSPTPDPRLTWPFSKNGYKYGIEERQGSNVLSCTFNVYKSNPSVNRMRIDFVDLELAGPINGTCTVERLVIMGQDGNDVIPDICGYNTGQHIYVDVSTLTGPLQISVLSTMSYRKRFRLQICQFKNSCMEPANNCLQYYTGVNGVISTFNYDQAAMFNRSRPGYINNLNYAICIRREAGYCTITYTNVVNGMEYPFQLVNFNAMGMRTVPIGQAGAGAMDCPNDYIVIDGIRLCGDKFNDGTIQMNASLNAPVTDTSAGPIVIPVRTDFSRTGLGFKLFYMQNLCSTSRFY</sequence>
<dbReference type="PROSITE" id="PS01180">
    <property type="entry name" value="CUB"/>
    <property type="match status" value="1"/>
</dbReference>
<dbReference type="InterPro" id="IPR058698">
    <property type="entry name" value="CUB_metazoa"/>
</dbReference>
<keyword evidence="3" id="KW-0732">Signal</keyword>
<dbReference type="PANTHER" id="PTHR33236:SF11">
    <property type="entry name" value="CUB DOMAIN-CONTAINING PROTEIN"/>
    <property type="match status" value="1"/>
</dbReference>
<evidence type="ECO:0000256" key="1">
    <source>
        <dbReference type="ARBA" id="ARBA00023157"/>
    </source>
</evidence>
<feature type="chain" id="PRO_5040504223" description="CUB domain-containing protein" evidence="3">
    <location>
        <begin position="18"/>
        <end position="638"/>
    </location>
</feature>